<dbReference type="Proteomes" id="UP000186705">
    <property type="component" value="Unassembled WGS sequence"/>
</dbReference>
<dbReference type="STRING" id="1862672.BO225_04600"/>
<dbReference type="PANTHER" id="PTHR34385:SF1">
    <property type="entry name" value="PEPTIDOGLYCAN L-ALANYL-D-GLUTAMATE ENDOPEPTIDASE CWLK"/>
    <property type="match status" value="1"/>
</dbReference>
<evidence type="ECO:0000259" key="1">
    <source>
        <dbReference type="Pfam" id="PF02557"/>
    </source>
</evidence>
<dbReference type="InterPro" id="IPR052179">
    <property type="entry name" value="DD-CPase-like"/>
</dbReference>
<organism evidence="2 3">
    <name type="scientific">Dubosiella newyorkensis</name>
    <dbReference type="NCBI Taxonomy" id="1862672"/>
    <lineage>
        <taxon>Bacteria</taxon>
        <taxon>Bacillati</taxon>
        <taxon>Bacillota</taxon>
        <taxon>Erysipelotrichia</taxon>
        <taxon>Erysipelotrichales</taxon>
        <taxon>Erysipelotrichaceae</taxon>
        <taxon>Dubosiella</taxon>
    </lineage>
</organism>
<sequence>MKKLFAILLCIGMVAGMLMGGYMMITSLQDPTPTTTEKKESGKSEPIYTTREKAYADLNSSLSQDEVKKRVKMNLDKEPFTSASEVKDPNSYTVLVNAYSKLPAEYMPEDLEPVSSIDPNYPVGLRKESAQAFEALVQEAKVRGFDLQATNGFISNENIGMIQEDLKKEQGDMVDDYVLLRPCFSEYQTGLAVDIAINGSSDFAKDDPNYTWLCERLADHGFILRYPEGKEEYTLVPSMPTHLRYVGPETARRLAQNHETLEENLG</sequence>
<dbReference type="GO" id="GO:0006508">
    <property type="term" value="P:proteolysis"/>
    <property type="evidence" value="ECO:0007669"/>
    <property type="project" value="InterPro"/>
</dbReference>
<dbReference type="GO" id="GO:0008233">
    <property type="term" value="F:peptidase activity"/>
    <property type="evidence" value="ECO:0007669"/>
    <property type="project" value="InterPro"/>
</dbReference>
<gene>
    <name evidence="2" type="ORF">BO225_04600</name>
</gene>
<comment type="caution">
    <text evidence="2">The sequence shown here is derived from an EMBL/GenBank/DDBJ whole genome shotgun (WGS) entry which is preliminary data.</text>
</comment>
<dbReference type="Gene3D" id="3.30.1380.10">
    <property type="match status" value="1"/>
</dbReference>
<dbReference type="InterPro" id="IPR003709">
    <property type="entry name" value="VanY-like_core_dom"/>
</dbReference>
<name>A0A1U7NNE9_9FIRM</name>
<proteinExistence type="predicted"/>
<accession>A0A1U7NNE9</accession>
<evidence type="ECO:0000313" key="3">
    <source>
        <dbReference type="Proteomes" id="UP000186705"/>
    </source>
</evidence>
<protein>
    <recommendedName>
        <fullName evidence="1">D-alanyl-D-alanine carboxypeptidase-like core domain-containing protein</fullName>
    </recommendedName>
</protein>
<dbReference type="OrthoDB" id="9792074at2"/>
<dbReference type="Pfam" id="PF02557">
    <property type="entry name" value="VanY"/>
    <property type="match status" value="1"/>
</dbReference>
<dbReference type="EMBL" id="MPKA01000058">
    <property type="protein sequence ID" value="OLU46855.1"/>
    <property type="molecule type" value="Genomic_DNA"/>
</dbReference>
<dbReference type="InterPro" id="IPR009045">
    <property type="entry name" value="Zn_M74/Hedgehog-like"/>
</dbReference>
<reference evidence="2 3" key="1">
    <citation type="submission" date="2016-11" db="EMBL/GenBank/DDBJ databases">
        <title>Description of two novel members of the family Erysipelotrichaceae: Ileibacterium lipovorans gen. nov., sp. nov. and Dubosiella newyorkensis, gen. nov., sp. nov.</title>
        <authorList>
            <person name="Cox L.M."/>
            <person name="Sohn J."/>
            <person name="Tyrrell K.L."/>
            <person name="Citron D.M."/>
            <person name="Lawson P.A."/>
            <person name="Patel N.B."/>
            <person name="Iizumi T."/>
            <person name="Perez-Perez G.I."/>
            <person name="Goldstein E.J."/>
            <person name="Blaser M.J."/>
        </authorList>
    </citation>
    <scope>NUCLEOTIDE SEQUENCE [LARGE SCALE GENOMIC DNA]</scope>
    <source>
        <strain evidence="2 3">NYU-BL-A4</strain>
    </source>
</reference>
<dbReference type="AlphaFoldDB" id="A0A1U7NNE9"/>
<dbReference type="InterPro" id="IPR058193">
    <property type="entry name" value="VanY/YodJ_core_dom"/>
</dbReference>
<keyword evidence="3" id="KW-1185">Reference proteome</keyword>
<evidence type="ECO:0000313" key="2">
    <source>
        <dbReference type="EMBL" id="OLU46855.1"/>
    </source>
</evidence>
<dbReference type="GeneID" id="78275229"/>
<dbReference type="RefSeq" id="WP_076341111.1">
    <property type="nucleotide sequence ID" value="NZ_CAPDDE010000003.1"/>
</dbReference>
<dbReference type="SUPFAM" id="SSF55166">
    <property type="entry name" value="Hedgehog/DD-peptidase"/>
    <property type="match status" value="1"/>
</dbReference>
<dbReference type="CDD" id="cd14852">
    <property type="entry name" value="LD-carboxypeptidase"/>
    <property type="match status" value="1"/>
</dbReference>
<feature type="domain" description="D-alanyl-D-alanine carboxypeptidase-like core" evidence="1">
    <location>
        <begin position="125"/>
        <end position="247"/>
    </location>
</feature>
<dbReference type="PANTHER" id="PTHR34385">
    <property type="entry name" value="D-ALANYL-D-ALANINE CARBOXYPEPTIDASE"/>
    <property type="match status" value="1"/>
</dbReference>